<evidence type="ECO:0000313" key="2">
    <source>
        <dbReference type="Proteomes" id="UP001339962"/>
    </source>
</evidence>
<accession>A0ABD5ITM6</accession>
<name>A0ABD5ITM6_9BACL</name>
<dbReference type="Proteomes" id="UP001339962">
    <property type="component" value="Unassembled WGS sequence"/>
</dbReference>
<dbReference type="AlphaFoldDB" id="A0ABD5ITM6"/>
<comment type="caution">
    <text evidence="1">The sequence shown here is derived from an EMBL/GenBank/DDBJ whole genome shotgun (WGS) entry which is preliminary data.</text>
</comment>
<dbReference type="RefSeq" id="WP_183186241.1">
    <property type="nucleotide sequence ID" value="NZ_JACIDF010000001.1"/>
</dbReference>
<sequence length="105" mass="12536">MTQLEAGTGEKETEHHLETVTKEIEEKVETLTEEIEKETETKIRRKKRQECRKWKKLLNLIRENFLPRLATYKEQNEIFGDRNSYSKTGKDATFMCMKEDHMKNG</sequence>
<organism evidence="1 2">
    <name type="scientific">Anoxybacteroides rupiense</name>
    <dbReference type="NCBI Taxonomy" id="311460"/>
    <lineage>
        <taxon>Bacteria</taxon>
        <taxon>Bacillati</taxon>
        <taxon>Bacillota</taxon>
        <taxon>Bacilli</taxon>
        <taxon>Bacillales</taxon>
        <taxon>Anoxybacillaceae</taxon>
        <taxon>Anoxybacteroides</taxon>
    </lineage>
</organism>
<gene>
    <name evidence="1" type="ORF">P9850_07260</name>
</gene>
<protein>
    <submittedName>
        <fullName evidence="1">Uncharacterized protein</fullName>
    </submittedName>
</protein>
<reference evidence="1 2" key="1">
    <citation type="submission" date="2023-03" db="EMBL/GenBank/DDBJ databases">
        <title>Bacillus Genome Sequencing.</title>
        <authorList>
            <person name="Dunlap C."/>
        </authorList>
    </citation>
    <scope>NUCLEOTIDE SEQUENCE [LARGE SCALE GENOMIC DNA]</scope>
    <source>
        <strain evidence="1 2">NRS-38</strain>
    </source>
</reference>
<proteinExistence type="predicted"/>
<evidence type="ECO:0000313" key="1">
    <source>
        <dbReference type="EMBL" id="MED5051660.1"/>
    </source>
</evidence>
<dbReference type="EMBL" id="JARTLI010000008">
    <property type="protein sequence ID" value="MED5051660.1"/>
    <property type="molecule type" value="Genomic_DNA"/>
</dbReference>